<evidence type="ECO:0000259" key="5">
    <source>
        <dbReference type="Pfam" id="PF00884"/>
    </source>
</evidence>
<dbReference type="Gene3D" id="3.40.720.10">
    <property type="entry name" value="Alkaline Phosphatase, subunit A"/>
    <property type="match status" value="1"/>
</dbReference>
<name>A0A3B0T9F0_9ZZZZ</name>
<dbReference type="InterPro" id="IPR017850">
    <property type="entry name" value="Alkaline_phosphatase_core_sf"/>
</dbReference>
<dbReference type="GO" id="GO:0004065">
    <property type="term" value="F:arylsulfatase activity"/>
    <property type="evidence" value="ECO:0007669"/>
    <property type="project" value="TreeGrafter"/>
</dbReference>
<reference evidence="6" key="1">
    <citation type="submission" date="2018-06" db="EMBL/GenBank/DDBJ databases">
        <authorList>
            <person name="Zhirakovskaya E."/>
        </authorList>
    </citation>
    <scope>NUCLEOTIDE SEQUENCE</scope>
</reference>
<evidence type="ECO:0000256" key="2">
    <source>
        <dbReference type="ARBA" id="ARBA00022723"/>
    </source>
</evidence>
<dbReference type="AlphaFoldDB" id="A0A3B0T9F0"/>
<evidence type="ECO:0000256" key="3">
    <source>
        <dbReference type="ARBA" id="ARBA00022801"/>
    </source>
</evidence>
<dbReference type="PANTHER" id="PTHR42693">
    <property type="entry name" value="ARYLSULFATASE FAMILY MEMBER"/>
    <property type="match status" value="1"/>
</dbReference>
<dbReference type="EMBL" id="UOEM01000028">
    <property type="protein sequence ID" value="VAW11112.1"/>
    <property type="molecule type" value="Genomic_DNA"/>
</dbReference>
<organism evidence="6">
    <name type="scientific">hydrothermal vent metagenome</name>
    <dbReference type="NCBI Taxonomy" id="652676"/>
    <lineage>
        <taxon>unclassified sequences</taxon>
        <taxon>metagenomes</taxon>
        <taxon>ecological metagenomes</taxon>
    </lineage>
</organism>
<keyword evidence="4" id="KW-0106">Calcium</keyword>
<accession>A0A3B0T9F0</accession>
<keyword evidence="2" id="KW-0479">Metal-binding</keyword>
<dbReference type="EC" id="3.1.6.6" evidence="6"/>
<dbReference type="InterPro" id="IPR050738">
    <property type="entry name" value="Sulfatase"/>
</dbReference>
<proteinExistence type="inferred from homology"/>
<protein>
    <submittedName>
        <fullName evidence="6">Choline-sulfatase</fullName>
        <ecNumber evidence="6">3.1.6.6</ecNumber>
    </submittedName>
</protein>
<keyword evidence="3 6" id="KW-0378">Hydrolase</keyword>
<dbReference type="InterPro" id="IPR024607">
    <property type="entry name" value="Sulfatase_CS"/>
</dbReference>
<evidence type="ECO:0000256" key="1">
    <source>
        <dbReference type="ARBA" id="ARBA00008779"/>
    </source>
</evidence>
<dbReference type="GO" id="GO:0047753">
    <property type="term" value="F:choline-sulfatase activity"/>
    <property type="evidence" value="ECO:0007669"/>
    <property type="project" value="UniProtKB-EC"/>
</dbReference>
<dbReference type="GO" id="GO:0046872">
    <property type="term" value="F:metal ion binding"/>
    <property type="evidence" value="ECO:0007669"/>
    <property type="project" value="UniProtKB-KW"/>
</dbReference>
<dbReference type="PANTHER" id="PTHR42693:SF53">
    <property type="entry name" value="ENDO-4-O-SULFATASE"/>
    <property type="match status" value="1"/>
</dbReference>
<comment type="similarity">
    <text evidence="1">Belongs to the sulfatase family.</text>
</comment>
<evidence type="ECO:0000256" key="4">
    <source>
        <dbReference type="ARBA" id="ARBA00022837"/>
    </source>
</evidence>
<dbReference type="PROSITE" id="PS00149">
    <property type="entry name" value="SULFATASE_2"/>
    <property type="match status" value="1"/>
</dbReference>
<evidence type="ECO:0000313" key="6">
    <source>
        <dbReference type="EMBL" id="VAW11112.1"/>
    </source>
</evidence>
<feature type="domain" description="Sulfatase N-terminal" evidence="5">
    <location>
        <begin position="6"/>
        <end position="357"/>
    </location>
</feature>
<dbReference type="Pfam" id="PF00884">
    <property type="entry name" value="Sulfatase"/>
    <property type="match status" value="1"/>
</dbReference>
<gene>
    <name evidence="6" type="ORF">MNBD_ALPHA09-1004</name>
</gene>
<dbReference type="SUPFAM" id="SSF53649">
    <property type="entry name" value="Alkaline phosphatase-like"/>
    <property type="match status" value="1"/>
</dbReference>
<dbReference type="InterPro" id="IPR000917">
    <property type="entry name" value="Sulfatase_N"/>
</dbReference>
<sequence length="488" mass="54241">MTDTRPNILFILPDQLRWDFVGAYGKTYARTPHIDALAARGMVFERCLSPSPVCIPARASMLTGHNSISTGVLNNNFWLRPDHDACGVPSFAKLLADTGYHTQAIGKMHFIPWDITEGFHTRVIAEDKRHIHIRDDYHDYLKAHGLKKYAGSEEPGYVEGRMASISLVPLEHQVDTWVGDRSVDFLKSYSGEQPFLLWTAFPGPHDPYNPPAEILAKISQDMPDALAPTAATVPFREAMVKTHAQGSAAIDITDFTETMKRRVRRHYQGLIAMIDAQVGAIAAALEARDDGRHTLIVFASDHGDFLGDFDFLGKVLFFESAMRVPMIVAGAGTPQGRSDALVSLTDVFATFTEAAGVPCTRQDSIPLPGIGFGDAARTNVMGATDKGYMVADARWKLSRYRNGVCALHDVLTDPGEQTNRWDDPSVRDTRERLDRQLQTWVIASIMDGHKDKTYPYMTMTPDHPGHLRGWQRTYPANAWDDDVTQGLT</sequence>